<dbReference type="OrthoDB" id="9795467at2"/>
<proteinExistence type="inferred from homology"/>
<dbReference type="InterPro" id="IPR050490">
    <property type="entry name" value="Bact_solute-bd_prot1"/>
</dbReference>
<evidence type="ECO:0000256" key="2">
    <source>
        <dbReference type="ARBA" id="ARBA00008520"/>
    </source>
</evidence>
<keyword evidence="8" id="KW-1185">Reference proteome</keyword>
<protein>
    <submittedName>
        <fullName evidence="7">Multiple sugar transport system substrate-binding protein</fullName>
    </submittedName>
</protein>
<dbReference type="PANTHER" id="PTHR43649">
    <property type="entry name" value="ARABINOSE-BINDING PROTEIN-RELATED"/>
    <property type="match status" value="1"/>
</dbReference>
<comment type="caution">
    <text evidence="7">The sequence shown here is derived from an EMBL/GenBank/DDBJ whole genome shotgun (WGS) entry which is preliminary data.</text>
</comment>
<dbReference type="GO" id="GO:0055085">
    <property type="term" value="P:transmembrane transport"/>
    <property type="evidence" value="ECO:0007669"/>
    <property type="project" value="InterPro"/>
</dbReference>
<evidence type="ECO:0000256" key="4">
    <source>
        <dbReference type="ARBA" id="ARBA00022729"/>
    </source>
</evidence>
<dbReference type="GO" id="GO:0030313">
    <property type="term" value="C:cell envelope"/>
    <property type="evidence" value="ECO:0007669"/>
    <property type="project" value="UniProtKB-SubCell"/>
</dbReference>
<name>A0A326UBK8_THEHA</name>
<dbReference type="PROSITE" id="PS51257">
    <property type="entry name" value="PROKAR_LIPOPROTEIN"/>
    <property type="match status" value="1"/>
</dbReference>
<reference evidence="7 8" key="1">
    <citation type="submission" date="2018-06" db="EMBL/GenBank/DDBJ databases">
        <title>Genomic Encyclopedia of Archaeal and Bacterial Type Strains, Phase II (KMG-II): from individual species to whole genera.</title>
        <authorList>
            <person name="Goeker M."/>
        </authorList>
    </citation>
    <scope>NUCLEOTIDE SEQUENCE [LARGE SCALE GENOMIC DNA]</scope>
    <source>
        <strain evidence="7 8">ATCC BAA-1881</strain>
    </source>
</reference>
<dbReference type="Proteomes" id="UP000248806">
    <property type="component" value="Unassembled WGS sequence"/>
</dbReference>
<keyword evidence="5" id="KW-0574">Periplasm</keyword>
<accession>A0A326UBK8</accession>
<dbReference type="InterPro" id="IPR006061">
    <property type="entry name" value="SBP_1_CS"/>
</dbReference>
<comment type="similarity">
    <text evidence="2">Belongs to the bacterial solute-binding protein 1 family.</text>
</comment>
<feature type="chain" id="PRO_5016367791" evidence="6">
    <location>
        <begin position="24"/>
        <end position="442"/>
    </location>
</feature>
<dbReference type="PROSITE" id="PS01037">
    <property type="entry name" value="SBP_BACTERIAL_1"/>
    <property type="match status" value="1"/>
</dbReference>
<keyword evidence="4 6" id="KW-0732">Signal</keyword>
<organism evidence="7 8">
    <name type="scientific">Thermosporothrix hazakensis</name>
    <dbReference type="NCBI Taxonomy" id="644383"/>
    <lineage>
        <taxon>Bacteria</taxon>
        <taxon>Bacillati</taxon>
        <taxon>Chloroflexota</taxon>
        <taxon>Ktedonobacteria</taxon>
        <taxon>Ktedonobacterales</taxon>
        <taxon>Thermosporotrichaceae</taxon>
        <taxon>Thermosporothrix</taxon>
    </lineage>
</organism>
<sequence>MRRNWLRITVFALLSLLILSACGGGSSTADNSAGDTPGVLDKDKKYTVEFWEAFATSTNKTALETLTKQYMEKNPNVTIKLQAFDSYDTLRTKLNGAISDGKPPAMAQVYESWAMKYKQSDALASLKPYIEGKNGFSKDELNDFYPVLLKDGELEGEQYMLPFNKSVIVLYYNEDMLKKEGIAVPQTFDELNAAIQKLTKSDGSRWGLSLTPSVDDWSILYKAFGGGDFTSSDGTKAVFGDEPNAKASLQALKNFAPLVKSGAVHVTKQYNWQNDFASGKAAFAISTVASYPFVKKAVDGKFKVNQAVMPSGPSGHFTSLFGTNLAMFSGVDNDTRNAAWDYMKFLVSSASNSYFVQQTGYMPVRKSAAESPELKKYFEQNPDRKAGPDSMAYGFVPSVMPAWDDCRTEITTNYTSALTGQASPEDALKKMSQACSSALSQG</sequence>
<dbReference type="Gene3D" id="3.40.190.10">
    <property type="entry name" value="Periplasmic binding protein-like II"/>
    <property type="match status" value="1"/>
</dbReference>
<gene>
    <name evidence="7" type="ORF">EI42_01504</name>
</gene>
<comment type="subcellular location">
    <subcellularLocation>
        <location evidence="1">Cell envelope</location>
    </subcellularLocation>
</comment>
<evidence type="ECO:0000256" key="6">
    <source>
        <dbReference type="SAM" id="SignalP"/>
    </source>
</evidence>
<dbReference type="RefSeq" id="WP_111320441.1">
    <property type="nucleotide sequence ID" value="NZ_BIFX01000001.1"/>
</dbReference>
<evidence type="ECO:0000256" key="3">
    <source>
        <dbReference type="ARBA" id="ARBA00022448"/>
    </source>
</evidence>
<dbReference type="InterPro" id="IPR006059">
    <property type="entry name" value="SBP"/>
</dbReference>
<dbReference type="AlphaFoldDB" id="A0A326UBK8"/>
<dbReference type="PANTHER" id="PTHR43649:SF31">
    <property type="entry name" value="SN-GLYCEROL-3-PHOSPHATE-BINDING PERIPLASMIC PROTEIN UGPB"/>
    <property type="match status" value="1"/>
</dbReference>
<evidence type="ECO:0000256" key="5">
    <source>
        <dbReference type="ARBA" id="ARBA00022764"/>
    </source>
</evidence>
<keyword evidence="3" id="KW-0813">Transport</keyword>
<keyword evidence="7" id="KW-0762">Sugar transport</keyword>
<dbReference type="Pfam" id="PF13416">
    <property type="entry name" value="SBP_bac_8"/>
    <property type="match status" value="1"/>
</dbReference>
<dbReference type="SUPFAM" id="SSF53850">
    <property type="entry name" value="Periplasmic binding protein-like II"/>
    <property type="match status" value="1"/>
</dbReference>
<evidence type="ECO:0000313" key="7">
    <source>
        <dbReference type="EMBL" id="PZW32959.1"/>
    </source>
</evidence>
<dbReference type="CDD" id="cd14748">
    <property type="entry name" value="PBP2_UgpB"/>
    <property type="match status" value="1"/>
</dbReference>
<dbReference type="EMBL" id="QKUF01000003">
    <property type="protein sequence ID" value="PZW32959.1"/>
    <property type="molecule type" value="Genomic_DNA"/>
</dbReference>
<feature type="signal peptide" evidence="6">
    <location>
        <begin position="1"/>
        <end position="23"/>
    </location>
</feature>
<evidence type="ECO:0000313" key="8">
    <source>
        <dbReference type="Proteomes" id="UP000248806"/>
    </source>
</evidence>
<evidence type="ECO:0000256" key="1">
    <source>
        <dbReference type="ARBA" id="ARBA00004196"/>
    </source>
</evidence>